<name>J3YSC1_9ENTR</name>
<organism evidence="1 2">
    <name type="scientific">secondary endosymbiont of Ctenarytaina eucalypti</name>
    <dbReference type="NCBI Taxonomy" id="1199245"/>
    <lineage>
        <taxon>Bacteria</taxon>
        <taxon>Pseudomonadati</taxon>
        <taxon>Pseudomonadota</taxon>
        <taxon>Gammaproteobacteria</taxon>
        <taxon>Enterobacterales</taxon>
        <taxon>Enterobacteriaceae</taxon>
        <taxon>aphid secondary symbionts</taxon>
    </lineage>
</organism>
<protein>
    <submittedName>
        <fullName evidence="1">Uncharacterized protein</fullName>
    </submittedName>
</protein>
<dbReference type="HOGENOM" id="CLU_2604049_0_0_6"/>
<dbReference type="Proteomes" id="UP000003936">
    <property type="component" value="Chromosome"/>
</dbReference>
<reference evidence="1 2" key="1">
    <citation type="journal article" date="2012" name="Mol. Biol. Evol.">
        <title>Genome reduction and co-evolution between the primary and secondary bacterial symbionts of psyllids.</title>
        <authorList>
            <person name="Sloan D.B."/>
            <person name="Moran N.A."/>
        </authorList>
    </citation>
    <scope>NUCLEOTIDE SEQUENCE [LARGE SCALE GENOMIC DNA]</scope>
    <source>
        <strain evidence="1">Ceuc_S</strain>
    </source>
</reference>
<evidence type="ECO:0000313" key="1">
    <source>
        <dbReference type="EMBL" id="AFP85123.1"/>
    </source>
</evidence>
<proteinExistence type="predicted"/>
<evidence type="ECO:0000313" key="2">
    <source>
        <dbReference type="Proteomes" id="UP000003936"/>
    </source>
</evidence>
<dbReference type="KEGG" id="sect:A359_07530"/>
<sequence length="79" mass="8917" precursor="true">MTINSSQDTSSLDQTVKFQVIIIQDAILLRLINPAFSGKVKDTPHAYGYKLTLPTIEQAEAKYAWEYGYSVCYFCVICC</sequence>
<keyword evidence="2" id="KW-1185">Reference proteome</keyword>
<accession>J3YSC1</accession>
<gene>
    <name evidence="1" type="ORF">A359_07530</name>
</gene>
<dbReference type="EMBL" id="CP003546">
    <property type="protein sequence ID" value="AFP85123.1"/>
    <property type="molecule type" value="Genomic_DNA"/>
</dbReference>
<dbReference type="RefSeq" id="WP_014888420.1">
    <property type="nucleotide sequence ID" value="NC_018419.1"/>
</dbReference>
<dbReference type="AlphaFoldDB" id="J3YSC1"/>
<dbReference type="STRING" id="1199245.A359_07530"/>